<organism evidence="3 4">
    <name type="scientific">Herpetosiphon gulosus</name>
    <dbReference type="NCBI Taxonomy" id="1973496"/>
    <lineage>
        <taxon>Bacteria</taxon>
        <taxon>Bacillati</taxon>
        <taxon>Chloroflexota</taxon>
        <taxon>Chloroflexia</taxon>
        <taxon>Herpetosiphonales</taxon>
        <taxon>Herpetosiphonaceae</taxon>
        <taxon>Herpetosiphon</taxon>
    </lineage>
</organism>
<dbReference type="Pfam" id="PF07676">
    <property type="entry name" value="PD40"/>
    <property type="match status" value="4"/>
</dbReference>
<evidence type="ECO:0000313" key="4">
    <source>
        <dbReference type="Proteomes" id="UP001428290"/>
    </source>
</evidence>
<feature type="signal peptide" evidence="2">
    <location>
        <begin position="1"/>
        <end position="21"/>
    </location>
</feature>
<sequence length="343" mass="37160">MRFVIYVLVCILLSSCGAANSATATPPAPVAPNLGTISLIISRGGDLWRFDLPTKQWTQLTNEAPNAYSTFPSIAPDGKSVVYSYRPPVPTPSAEQPFVVPVNHANQIAVDGGASKSLFVPDGGKRDGQQIYDSLDTPVWSPDGKTLYGVYQTLRFDNDGVFLQSGSSIVAIDLASGVQQTLVMTGTFPSVSPDGRQLAFVRTRDGIYPTLYLYDLQTKQERVLFDQPNLVSALEAPIWSADGKTIYIAASPLTIGQRQPSWLDWFVKPAAAHGLGWQVWSVDLATGQGKPVNSEIFEDPRIVVDGSLLYVWTFSGLWQMDLAGNPPVLIEEPGDIGGMTRVP</sequence>
<dbReference type="EMBL" id="BAABRU010000004">
    <property type="protein sequence ID" value="GAA5527462.1"/>
    <property type="molecule type" value="Genomic_DNA"/>
</dbReference>
<dbReference type="Proteomes" id="UP001428290">
    <property type="component" value="Unassembled WGS sequence"/>
</dbReference>
<dbReference type="InterPro" id="IPR011659">
    <property type="entry name" value="WD40"/>
</dbReference>
<proteinExistence type="inferred from homology"/>
<dbReference type="InterPro" id="IPR011042">
    <property type="entry name" value="6-blade_b-propeller_TolB-like"/>
</dbReference>
<gene>
    <name evidence="3" type="primary">tolB_2</name>
    <name evidence="3" type="ORF">Hgul01_01248</name>
</gene>
<evidence type="ECO:0000256" key="2">
    <source>
        <dbReference type="SAM" id="SignalP"/>
    </source>
</evidence>
<reference evidence="3 4" key="1">
    <citation type="submission" date="2024-02" db="EMBL/GenBank/DDBJ databases">
        <title>Herpetosiphon gulosus NBRC 112829.</title>
        <authorList>
            <person name="Ichikawa N."/>
            <person name="Katano-Makiyama Y."/>
            <person name="Hidaka K."/>
        </authorList>
    </citation>
    <scope>NUCLEOTIDE SEQUENCE [LARGE SCALE GENOMIC DNA]</scope>
    <source>
        <strain evidence="3 4">NBRC 112829</strain>
    </source>
</reference>
<evidence type="ECO:0000313" key="3">
    <source>
        <dbReference type="EMBL" id="GAA5527462.1"/>
    </source>
</evidence>
<dbReference type="PROSITE" id="PS51257">
    <property type="entry name" value="PROKAR_LIPOPROTEIN"/>
    <property type="match status" value="1"/>
</dbReference>
<feature type="chain" id="PRO_5045669088" evidence="2">
    <location>
        <begin position="22"/>
        <end position="343"/>
    </location>
</feature>
<keyword evidence="2" id="KW-0732">Signal</keyword>
<dbReference type="RefSeq" id="WP_345721100.1">
    <property type="nucleotide sequence ID" value="NZ_BAABRU010000004.1"/>
</dbReference>
<accession>A0ABP9WW77</accession>
<protein>
    <submittedName>
        <fullName evidence="3">Tol-Pal system protein TolB</fullName>
    </submittedName>
</protein>
<dbReference type="Gene3D" id="2.120.10.30">
    <property type="entry name" value="TolB, C-terminal domain"/>
    <property type="match status" value="2"/>
</dbReference>
<dbReference type="PANTHER" id="PTHR36842:SF1">
    <property type="entry name" value="PROTEIN TOLB"/>
    <property type="match status" value="1"/>
</dbReference>
<name>A0ABP9WW77_9CHLR</name>
<dbReference type="SUPFAM" id="SSF82171">
    <property type="entry name" value="DPP6 N-terminal domain-like"/>
    <property type="match status" value="1"/>
</dbReference>
<evidence type="ECO:0000256" key="1">
    <source>
        <dbReference type="ARBA" id="ARBA00009820"/>
    </source>
</evidence>
<comment type="similarity">
    <text evidence="1">Belongs to the TolB family.</text>
</comment>
<dbReference type="PANTHER" id="PTHR36842">
    <property type="entry name" value="PROTEIN TOLB HOMOLOG"/>
    <property type="match status" value="1"/>
</dbReference>
<comment type="caution">
    <text evidence="3">The sequence shown here is derived from an EMBL/GenBank/DDBJ whole genome shotgun (WGS) entry which is preliminary data.</text>
</comment>
<keyword evidence="4" id="KW-1185">Reference proteome</keyword>